<dbReference type="SUPFAM" id="SSF55729">
    <property type="entry name" value="Acyl-CoA N-acyltransferases (Nat)"/>
    <property type="match status" value="1"/>
</dbReference>
<dbReference type="KEGG" id="chrm:FYK34_10650"/>
<dbReference type="EMBL" id="CP043473">
    <property type="protein sequence ID" value="QEL55984.1"/>
    <property type="molecule type" value="Genomic_DNA"/>
</dbReference>
<dbReference type="RefSeq" id="WP_149296339.1">
    <property type="nucleotide sequence ID" value="NZ_CP043473.1"/>
</dbReference>
<gene>
    <name evidence="5" type="ORF">FYK34_10650</name>
</gene>
<dbReference type="InterPro" id="IPR000182">
    <property type="entry name" value="GNAT_dom"/>
</dbReference>
<evidence type="ECO:0000256" key="1">
    <source>
        <dbReference type="ARBA" id="ARBA00022679"/>
    </source>
</evidence>
<dbReference type="GO" id="GO:0008999">
    <property type="term" value="F:protein-N-terminal-alanine acetyltransferase activity"/>
    <property type="evidence" value="ECO:0007669"/>
    <property type="project" value="TreeGrafter"/>
</dbReference>
<name>A0A5C1DH22_9NEIS</name>
<dbReference type="PANTHER" id="PTHR43792:SF8">
    <property type="entry name" value="[RIBOSOMAL PROTEIN US5]-ALANINE N-ACETYLTRANSFERASE"/>
    <property type="match status" value="1"/>
</dbReference>
<evidence type="ECO:0000256" key="2">
    <source>
        <dbReference type="ARBA" id="ARBA00023315"/>
    </source>
</evidence>
<keyword evidence="6" id="KW-1185">Reference proteome</keyword>
<keyword evidence="1 5" id="KW-0808">Transferase</keyword>
<dbReference type="Pfam" id="PF13302">
    <property type="entry name" value="Acetyltransf_3"/>
    <property type="match status" value="1"/>
</dbReference>
<proteinExistence type="inferred from homology"/>
<evidence type="ECO:0000313" key="6">
    <source>
        <dbReference type="Proteomes" id="UP000322079"/>
    </source>
</evidence>
<evidence type="ECO:0000256" key="3">
    <source>
        <dbReference type="ARBA" id="ARBA00038502"/>
    </source>
</evidence>
<organism evidence="5 6">
    <name type="scientific">Chromobacterium paludis</name>
    <dbReference type="NCBI Taxonomy" id="2605945"/>
    <lineage>
        <taxon>Bacteria</taxon>
        <taxon>Pseudomonadati</taxon>
        <taxon>Pseudomonadota</taxon>
        <taxon>Betaproteobacteria</taxon>
        <taxon>Neisseriales</taxon>
        <taxon>Chromobacteriaceae</taxon>
        <taxon>Chromobacterium</taxon>
    </lineage>
</organism>
<dbReference type="PROSITE" id="PS51186">
    <property type="entry name" value="GNAT"/>
    <property type="match status" value="1"/>
</dbReference>
<dbReference type="AlphaFoldDB" id="A0A5C1DH22"/>
<dbReference type="GO" id="GO:0005737">
    <property type="term" value="C:cytoplasm"/>
    <property type="evidence" value="ECO:0007669"/>
    <property type="project" value="TreeGrafter"/>
</dbReference>
<comment type="similarity">
    <text evidence="3">Belongs to the acetyltransferase family. RimJ subfamily.</text>
</comment>
<feature type="domain" description="N-acetyltransferase" evidence="4">
    <location>
        <begin position="17"/>
        <end position="169"/>
    </location>
</feature>
<evidence type="ECO:0000313" key="5">
    <source>
        <dbReference type="EMBL" id="QEL55984.1"/>
    </source>
</evidence>
<keyword evidence="2" id="KW-0012">Acyltransferase</keyword>
<dbReference type="InterPro" id="IPR051531">
    <property type="entry name" value="N-acetyltransferase"/>
</dbReference>
<sequence>MDITLHPPRAADAAALLDFELANRAYFERWINARPDGYYQLDAVREAIDAAGREAVADQGYQYLIWHEGRIAGRINLHGVERRYFHKAELGYRVGEADAGQGIASRALAALRDKAFGELKLARLEAAVRAANAGSLKVLERNGFSVFGKAERSMLLHGEWHDLWHMACRSPSFPLK</sequence>
<protein>
    <submittedName>
        <fullName evidence="5">GNAT family N-acetyltransferase</fullName>
    </submittedName>
</protein>
<dbReference type="Proteomes" id="UP000322079">
    <property type="component" value="Chromosome"/>
</dbReference>
<dbReference type="Gene3D" id="3.40.630.30">
    <property type="match status" value="1"/>
</dbReference>
<dbReference type="PANTHER" id="PTHR43792">
    <property type="entry name" value="GNAT FAMILY, PUTATIVE (AFU_ORTHOLOGUE AFUA_3G00765)-RELATED-RELATED"/>
    <property type="match status" value="1"/>
</dbReference>
<reference evidence="5 6" key="1">
    <citation type="submission" date="2019-08" db="EMBL/GenBank/DDBJ databases">
        <title>Chromobacterium paludis, a novel bacterium isolated from a Maryland marsh pond.</title>
        <authorList>
            <person name="Blackburn M.B."/>
            <person name="Gundersen-Rindal D.E."/>
        </authorList>
    </citation>
    <scope>NUCLEOTIDE SEQUENCE [LARGE SCALE GENOMIC DNA]</scope>
    <source>
        <strain evidence="6">IIBBL 257-1</strain>
    </source>
</reference>
<accession>A0A5C1DH22</accession>
<dbReference type="InterPro" id="IPR016181">
    <property type="entry name" value="Acyl_CoA_acyltransferase"/>
</dbReference>
<evidence type="ECO:0000259" key="4">
    <source>
        <dbReference type="PROSITE" id="PS51186"/>
    </source>
</evidence>